<dbReference type="Gene3D" id="2.40.260.10">
    <property type="entry name" value="Sortase"/>
    <property type="match status" value="1"/>
</dbReference>
<dbReference type="CDD" id="cd05827">
    <property type="entry name" value="Sortase_C"/>
    <property type="match status" value="1"/>
</dbReference>
<evidence type="ECO:0000313" key="5">
    <source>
        <dbReference type="Proteomes" id="UP000306697"/>
    </source>
</evidence>
<feature type="active site" description="Acyl-thioester intermediate" evidence="2">
    <location>
        <position position="248"/>
    </location>
</feature>
<keyword evidence="1" id="KW-0378">Hydrolase</keyword>
<feature type="transmembrane region" description="Helical" evidence="3">
    <location>
        <begin position="36"/>
        <end position="58"/>
    </location>
</feature>
<dbReference type="NCBIfam" id="TIGR01076">
    <property type="entry name" value="sortase_fam"/>
    <property type="match status" value="1"/>
</dbReference>
<evidence type="ECO:0000256" key="3">
    <source>
        <dbReference type="SAM" id="Phobius"/>
    </source>
</evidence>
<organism evidence="4 5">
    <name type="scientific">Bifidobacterium longum subsp. infantis</name>
    <dbReference type="NCBI Taxonomy" id="1682"/>
    <lineage>
        <taxon>Bacteria</taxon>
        <taxon>Bacillati</taxon>
        <taxon>Actinomycetota</taxon>
        <taxon>Actinomycetes</taxon>
        <taxon>Bifidobacteriales</taxon>
        <taxon>Bifidobacteriaceae</taxon>
        <taxon>Bifidobacterium</taxon>
    </lineage>
</organism>
<dbReference type="Pfam" id="PF04203">
    <property type="entry name" value="Sortase"/>
    <property type="match status" value="1"/>
</dbReference>
<sequence length="325" mass="34950">MGLSGSVGQEWWAVLGIDVIRASWKARRRLLMRRKLLSVTTIVLVVLGLGVIAMPSVLQARAAAAQSSVVMRSEREVSGWSNQRTEGKLKEARAYNRALAAHGQYIFGETRDPFTDSTGSVSDKAYESELDTGDGVMGSIVIPKIGVNLPIYHGTSESVLELGAGHLYGSSLPVGGADTHTVITGHRGLAKALMFTRLDELKPGDVFRITVMGKTLGYRVDRISVIEPSDVSKLRIVTGEDRVTLMTCTPYGVNTHRLLVSALRADIPAQTSTSMGNGLCPLPAPVLMMYALALLGAPLILQRPIEVSRHSSGVMIVHAHGRVSK</sequence>
<evidence type="ECO:0000313" key="4">
    <source>
        <dbReference type="EMBL" id="THJ30606.1"/>
    </source>
</evidence>
<name>A0A4S5BM78_BIFLI</name>
<keyword evidence="3" id="KW-0812">Transmembrane</keyword>
<dbReference type="NCBIfam" id="NF033745">
    <property type="entry name" value="class_C_sortase"/>
    <property type="match status" value="1"/>
</dbReference>
<accession>A0A4S5BM78</accession>
<dbReference type="InterPro" id="IPR005754">
    <property type="entry name" value="Sortase"/>
</dbReference>
<feature type="active site" description="Proton donor/acceptor" evidence="2">
    <location>
        <position position="186"/>
    </location>
</feature>
<evidence type="ECO:0000256" key="2">
    <source>
        <dbReference type="PIRSR" id="PIRSR605754-1"/>
    </source>
</evidence>
<proteinExistence type="predicted"/>
<evidence type="ECO:0000256" key="1">
    <source>
        <dbReference type="ARBA" id="ARBA00022801"/>
    </source>
</evidence>
<dbReference type="InterPro" id="IPR042002">
    <property type="entry name" value="Sortase_C"/>
</dbReference>
<keyword evidence="3" id="KW-1133">Transmembrane helix</keyword>
<dbReference type="InterPro" id="IPR023365">
    <property type="entry name" value="Sortase_dom-sf"/>
</dbReference>
<comment type="caution">
    <text evidence="4">The sequence shown here is derived from an EMBL/GenBank/DDBJ whole genome shotgun (WGS) entry which is preliminary data.</text>
</comment>
<gene>
    <name evidence="4" type="ORF">E6L38_00735</name>
</gene>
<dbReference type="AlphaFoldDB" id="A0A4S5BM78"/>
<dbReference type="SUPFAM" id="SSF63817">
    <property type="entry name" value="Sortase"/>
    <property type="match status" value="1"/>
</dbReference>
<dbReference type="Proteomes" id="UP000306697">
    <property type="component" value="Unassembled WGS sequence"/>
</dbReference>
<protein>
    <submittedName>
        <fullName evidence="4">Class C sortase</fullName>
    </submittedName>
</protein>
<dbReference type="EMBL" id="SSWL01000001">
    <property type="protein sequence ID" value="THJ30606.1"/>
    <property type="molecule type" value="Genomic_DNA"/>
</dbReference>
<reference evidence="4 5" key="1">
    <citation type="submission" date="2019-04" db="EMBL/GenBank/DDBJ databases">
        <title>Genome Announcement To Ensure Probiotic Safety of Bifidobacterium longum subsp infantis UBBI-01.</title>
        <authorList>
            <person name="Sulthana A."/>
            <person name="Lakshmi S.G."/>
            <person name="Madempudi R.S."/>
        </authorList>
    </citation>
    <scope>NUCLEOTIDE SEQUENCE [LARGE SCALE GENOMIC DNA]</scope>
    <source>
        <strain evidence="4 5">UBBI-01</strain>
    </source>
</reference>
<dbReference type="GO" id="GO:0016787">
    <property type="term" value="F:hydrolase activity"/>
    <property type="evidence" value="ECO:0007669"/>
    <property type="project" value="UniProtKB-KW"/>
</dbReference>
<keyword evidence="3" id="KW-0472">Membrane</keyword>